<sequence length="141" mass="16078">MHNSDFQLAAALDNDCFHVCDLPLSKILLMNDSQYPWFIQVPRINNVSEIIELSDCQQSQLWYESKILSEAIGELFNPDKLNMGALGNVVSQLHIHHIARYHSDVAWPKPVWGQAPAVPYQQDKQLSIITQMCSTLQEKLC</sequence>
<reference evidence="3 4" key="1">
    <citation type="journal article" date="2019" name="Int. J. Syst. Evol. Microbiol.">
        <title>The Global Catalogue of Microorganisms (GCM) 10K type strain sequencing project: providing services to taxonomists for standard genome sequencing and annotation.</title>
        <authorList>
            <consortium name="The Broad Institute Genomics Platform"/>
            <consortium name="The Broad Institute Genome Sequencing Center for Infectious Disease"/>
            <person name="Wu L."/>
            <person name="Ma J."/>
        </authorList>
    </citation>
    <scope>NUCLEOTIDE SEQUENCE [LARGE SCALE GENOMIC DNA]</scope>
    <source>
        <strain evidence="3 4">JCM 15896</strain>
    </source>
</reference>
<dbReference type="InterPro" id="IPR036265">
    <property type="entry name" value="HIT-like_sf"/>
</dbReference>
<dbReference type="Gene3D" id="3.30.428.10">
    <property type="entry name" value="HIT-like"/>
    <property type="match status" value="1"/>
</dbReference>
<dbReference type="InterPro" id="IPR026026">
    <property type="entry name" value="HIT_Hint"/>
</dbReference>
<name>A0ABN1LND1_9ALTE</name>
<comment type="caution">
    <text evidence="1">Lacks conserved residue(s) required for the propagation of feature annotation.</text>
</comment>
<proteinExistence type="predicted"/>
<feature type="domain" description="HIT" evidence="2">
    <location>
        <begin position="41"/>
        <end position="107"/>
    </location>
</feature>
<dbReference type="RefSeq" id="WP_343860840.1">
    <property type="nucleotide sequence ID" value="NZ_BAAAFD010000008.1"/>
</dbReference>
<dbReference type="EMBL" id="BAAAFD010000008">
    <property type="protein sequence ID" value="GAA0858236.1"/>
    <property type="molecule type" value="Genomic_DNA"/>
</dbReference>
<dbReference type="PROSITE" id="PS51084">
    <property type="entry name" value="HIT_2"/>
    <property type="match status" value="1"/>
</dbReference>
<dbReference type="PIRSF" id="PIRSF000714">
    <property type="entry name" value="HIT"/>
    <property type="match status" value="1"/>
</dbReference>
<organism evidence="3 4">
    <name type="scientific">Aliiglaciecola litoralis</name>
    <dbReference type="NCBI Taxonomy" id="582857"/>
    <lineage>
        <taxon>Bacteria</taxon>
        <taxon>Pseudomonadati</taxon>
        <taxon>Pseudomonadota</taxon>
        <taxon>Gammaproteobacteria</taxon>
        <taxon>Alteromonadales</taxon>
        <taxon>Alteromonadaceae</taxon>
        <taxon>Aliiglaciecola</taxon>
    </lineage>
</organism>
<evidence type="ECO:0000256" key="1">
    <source>
        <dbReference type="PROSITE-ProRule" id="PRU00464"/>
    </source>
</evidence>
<gene>
    <name evidence="3" type="ORF">GCM10009114_27080</name>
</gene>
<evidence type="ECO:0000259" key="2">
    <source>
        <dbReference type="PROSITE" id="PS51084"/>
    </source>
</evidence>
<dbReference type="Pfam" id="PF01230">
    <property type="entry name" value="HIT"/>
    <property type="match status" value="1"/>
</dbReference>
<dbReference type="Proteomes" id="UP001500359">
    <property type="component" value="Unassembled WGS sequence"/>
</dbReference>
<evidence type="ECO:0000313" key="3">
    <source>
        <dbReference type="EMBL" id="GAA0858236.1"/>
    </source>
</evidence>
<protein>
    <submittedName>
        <fullName evidence="3">HIT domain-containing protein</fullName>
    </submittedName>
</protein>
<keyword evidence="4" id="KW-1185">Reference proteome</keyword>
<dbReference type="InterPro" id="IPR011146">
    <property type="entry name" value="HIT-like"/>
</dbReference>
<comment type="caution">
    <text evidence="3">The sequence shown here is derived from an EMBL/GenBank/DDBJ whole genome shotgun (WGS) entry which is preliminary data.</text>
</comment>
<accession>A0ABN1LND1</accession>
<dbReference type="SUPFAM" id="SSF54197">
    <property type="entry name" value="HIT-like"/>
    <property type="match status" value="1"/>
</dbReference>
<evidence type="ECO:0000313" key="4">
    <source>
        <dbReference type="Proteomes" id="UP001500359"/>
    </source>
</evidence>